<dbReference type="CDD" id="cd10017">
    <property type="entry name" value="B3_DNA"/>
    <property type="match status" value="2"/>
</dbReference>
<accession>A0AA38CGP2</accession>
<gene>
    <name evidence="6" type="ORF">KI387_030090</name>
</gene>
<dbReference type="AlphaFoldDB" id="A0AA38CGP2"/>
<feature type="domain" description="TF-B3" evidence="5">
    <location>
        <begin position="64"/>
        <end position="122"/>
    </location>
</feature>
<evidence type="ECO:0000256" key="2">
    <source>
        <dbReference type="ARBA" id="ARBA00023125"/>
    </source>
</evidence>
<dbReference type="PANTHER" id="PTHR31391">
    <property type="entry name" value="B3 DOMAIN-CONTAINING PROTEIN OS11G0197600-RELATED"/>
    <property type="match status" value="1"/>
</dbReference>
<dbReference type="Pfam" id="PF02362">
    <property type="entry name" value="B3"/>
    <property type="match status" value="2"/>
</dbReference>
<dbReference type="InterPro" id="IPR044837">
    <property type="entry name" value="REM16-like"/>
</dbReference>
<dbReference type="Gene3D" id="2.40.330.10">
    <property type="entry name" value="DNA-binding pseudobarrel domain"/>
    <property type="match status" value="2"/>
</dbReference>
<keyword evidence="3" id="KW-0804">Transcription</keyword>
<keyword evidence="4" id="KW-0539">Nucleus</keyword>
<evidence type="ECO:0000313" key="6">
    <source>
        <dbReference type="EMBL" id="KAH9298408.1"/>
    </source>
</evidence>
<reference evidence="6 7" key="1">
    <citation type="journal article" date="2021" name="Nat. Plants">
        <title>The Taxus genome provides insights into paclitaxel biosynthesis.</title>
        <authorList>
            <person name="Xiong X."/>
            <person name="Gou J."/>
            <person name="Liao Q."/>
            <person name="Li Y."/>
            <person name="Zhou Q."/>
            <person name="Bi G."/>
            <person name="Li C."/>
            <person name="Du R."/>
            <person name="Wang X."/>
            <person name="Sun T."/>
            <person name="Guo L."/>
            <person name="Liang H."/>
            <person name="Lu P."/>
            <person name="Wu Y."/>
            <person name="Zhang Z."/>
            <person name="Ro D.K."/>
            <person name="Shang Y."/>
            <person name="Huang S."/>
            <person name="Yan J."/>
        </authorList>
    </citation>
    <scope>NUCLEOTIDE SEQUENCE [LARGE SCALE GENOMIC DNA]</scope>
    <source>
        <strain evidence="6">Ta-2019</strain>
    </source>
</reference>
<keyword evidence="1" id="KW-0805">Transcription regulation</keyword>
<dbReference type="PROSITE" id="PS50863">
    <property type="entry name" value="B3"/>
    <property type="match status" value="2"/>
</dbReference>
<keyword evidence="2" id="KW-0238">DNA-binding</keyword>
<evidence type="ECO:0000259" key="5">
    <source>
        <dbReference type="PROSITE" id="PS50863"/>
    </source>
</evidence>
<sequence>MENEGCACACGACSLRCVLRHSNSSFNSNGLSFFKVLQRDFTSFLEIPWKIAGGKDGLSKVALLMGSNGCLWPTKLCIDNGIANFRNGWETFVSDHCLNVGDIVVFKHIIHTDFLVQIFGPNGYEKQCVKEGSHSRVCNHGGKSYDCLEIIAIEEENNEDTRIIVVREEEDIELACNPAAMENFTETDLAIEMVPRYSQLASSCTPKKRKPNIVQEIENDLTSTKHKLSRRNFVEHVTKLVITDNPKFGKSMAESSVTGGCRLSIPRLFGGQWLQNQHDVVLKSHKHSDLLVVKIHSYLRFYGFTSGWRCFVIAHNLEEGDACVFELVDRKRGIFKVHVFKLEDFQRQRFLEM</sequence>
<protein>
    <recommendedName>
        <fullName evidence="5">TF-B3 domain-containing protein</fullName>
    </recommendedName>
</protein>
<dbReference type="EMBL" id="JAHRHJ020000010">
    <property type="protein sequence ID" value="KAH9298408.1"/>
    <property type="molecule type" value="Genomic_DNA"/>
</dbReference>
<dbReference type="InterPro" id="IPR015300">
    <property type="entry name" value="DNA-bd_pseudobarrel_sf"/>
</dbReference>
<organism evidence="6 7">
    <name type="scientific">Taxus chinensis</name>
    <name type="common">Chinese yew</name>
    <name type="synonym">Taxus wallichiana var. chinensis</name>
    <dbReference type="NCBI Taxonomy" id="29808"/>
    <lineage>
        <taxon>Eukaryota</taxon>
        <taxon>Viridiplantae</taxon>
        <taxon>Streptophyta</taxon>
        <taxon>Embryophyta</taxon>
        <taxon>Tracheophyta</taxon>
        <taxon>Spermatophyta</taxon>
        <taxon>Pinopsida</taxon>
        <taxon>Pinidae</taxon>
        <taxon>Conifers II</taxon>
        <taxon>Cupressales</taxon>
        <taxon>Taxaceae</taxon>
        <taxon>Taxus</taxon>
    </lineage>
</organism>
<dbReference type="PANTHER" id="PTHR31391:SF4">
    <property type="entry name" value="B3 DOMAIN-CONTAINING PROTEIN OS03G0184500"/>
    <property type="match status" value="1"/>
</dbReference>
<dbReference type="SUPFAM" id="SSF101936">
    <property type="entry name" value="DNA-binding pseudobarrel domain"/>
    <property type="match status" value="2"/>
</dbReference>
<dbReference type="Proteomes" id="UP000824469">
    <property type="component" value="Unassembled WGS sequence"/>
</dbReference>
<feature type="domain" description="TF-B3" evidence="5">
    <location>
        <begin position="248"/>
        <end position="343"/>
    </location>
</feature>
<evidence type="ECO:0000313" key="7">
    <source>
        <dbReference type="Proteomes" id="UP000824469"/>
    </source>
</evidence>
<dbReference type="SMART" id="SM01019">
    <property type="entry name" value="B3"/>
    <property type="match status" value="2"/>
</dbReference>
<dbReference type="GO" id="GO:0003677">
    <property type="term" value="F:DNA binding"/>
    <property type="evidence" value="ECO:0007669"/>
    <property type="project" value="UniProtKB-KW"/>
</dbReference>
<name>A0AA38CGP2_TAXCH</name>
<dbReference type="InterPro" id="IPR003340">
    <property type="entry name" value="B3_DNA-bd"/>
</dbReference>
<dbReference type="OMA" id="AKCARTH"/>
<proteinExistence type="predicted"/>
<keyword evidence="7" id="KW-1185">Reference proteome</keyword>
<evidence type="ECO:0000256" key="3">
    <source>
        <dbReference type="ARBA" id="ARBA00023163"/>
    </source>
</evidence>
<comment type="caution">
    <text evidence="6">The sequence shown here is derived from an EMBL/GenBank/DDBJ whole genome shotgun (WGS) entry which is preliminary data.</text>
</comment>
<evidence type="ECO:0000256" key="4">
    <source>
        <dbReference type="ARBA" id="ARBA00023242"/>
    </source>
</evidence>
<evidence type="ECO:0000256" key="1">
    <source>
        <dbReference type="ARBA" id="ARBA00023015"/>
    </source>
</evidence>